<keyword evidence="7" id="KW-1133">Transmembrane helix</keyword>
<keyword evidence="7" id="KW-0472">Membrane</keyword>
<dbReference type="AlphaFoldDB" id="A0A381U4S8"/>
<keyword evidence="2" id="KW-0349">Heme</keyword>
<dbReference type="SUPFAM" id="SSF48695">
    <property type="entry name" value="Multiheme cytochromes"/>
    <property type="match status" value="1"/>
</dbReference>
<feature type="transmembrane region" description="Helical" evidence="7">
    <location>
        <begin position="12"/>
        <end position="35"/>
    </location>
</feature>
<keyword evidence="6" id="KW-0175">Coiled coil</keyword>
<dbReference type="SUPFAM" id="SSF57997">
    <property type="entry name" value="Tropomyosin"/>
    <property type="match status" value="1"/>
</dbReference>
<evidence type="ECO:0000256" key="2">
    <source>
        <dbReference type="ARBA" id="ARBA00022617"/>
    </source>
</evidence>
<evidence type="ECO:0000256" key="3">
    <source>
        <dbReference type="ARBA" id="ARBA00022723"/>
    </source>
</evidence>
<feature type="coiled-coil region" evidence="6">
    <location>
        <begin position="139"/>
        <end position="180"/>
    </location>
</feature>
<gene>
    <name evidence="9" type="ORF">METZ01_LOCUS76104</name>
</gene>
<feature type="coiled-coil region" evidence="6">
    <location>
        <begin position="66"/>
        <end position="100"/>
    </location>
</feature>
<dbReference type="InterPro" id="IPR036280">
    <property type="entry name" value="Multihaem_cyt_sf"/>
</dbReference>
<evidence type="ECO:0000256" key="4">
    <source>
        <dbReference type="ARBA" id="ARBA00022982"/>
    </source>
</evidence>
<dbReference type="SUPFAM" id="SSF46626">
    <property type="entry name" value="Cytochrome c"/>
    <property type="match status" value="5"/>
</dbReference>
<dbReference type="PROSITE" id="PS51007">
    <property type="entry name" value="CYTC"/>
    <property type="match status" value="4"/>
</dbReference>
<accession>A0A381U4S8</accession>
<keyword evidence="1" id="KW-0813">Transport</keyword>
<protein>
    <recommendedName>
        <fullName evidence="8">Cytochrome c domain-containing protein</fullName>
    </recommendedName>
</protein>
<dbReference type="GO" id="GO:0046872">
    <property type="term" value="F:metal ion binding"/>
    <property type="evidence" value="ECO:0007669"/>
    <property type="project" value="UniProtKB-KW"/>
</dbReference>
<dbReference type="Pfam" id="PF00034">
    <property type="entry name" value="Cytochrom_C"/>
    <property type="match status" value="3"/>
</dbReference>
<dbReference type="InterPro" id="IPR051811">
    <property type="entry name" value="Cytochrome_c550/c551-like"/>
</dbReference>
<evidence type="ECO:0000259" key="8">
    <source>
        <dbReference type="PROSITE" id="PS51007"/>
    </source>
</evidence>
<dbReference type="PANTHER" id="PTHR37823">
    <property type="entry name" value="CYTOCHROME C-553-LIKE"/>
    <property type="match status" value="1"/>
</dbReference>
<keyword evidence="3" id="KW-0479">Metal-binding</keyword>
<feature type="domain" description="Cytochrome c" evidence="8">
    <location>
        <begin position="362"/>
        <end position="456"/>
    </location>
</feature>
<feature type="domain" description="Cytochrome c" evidence="8">
    <location>
        <begin position="728"/>
        <end position="832"/>
    </location>
</feature>
<dbReference type="InterPro" id="IPR036909">
    <property type="entry name" value="Cyt_c-like_dom_sf"/>
</dbReference>
<evidence type="ECO:0000313" key="9">
    <source>
        <dbReference type="EMBL" id="SVA23250.1"/>
    </source>
</evidence>
<dbReference type="Gene3D" id="1.10.760.10">
    <property type="entry name" value="Cytochrome c-like domain"/>
    <property type="match status" value="5"/>
</dbReference>
<name>A0A381U4S8_9ZZZZ</name>
<evidence type="ECO:0000256" key="6">
    <source>
        <dbReference type="SAM" id="Coils"/>
    </source>
</evidence>
<keyword evidence="7" id="KW-0812">Transmembrane</keyword>
<reference evidence="9" key="1">
    <citation type="submission" date="2018-05" db="EMBL/GenBank/DDBJ databases">
        <authorList>
            <person name="Lanie J.A."/>
            <person name="Ng W.-L."/>
            <person name="Kazmierczak K.M."/>
            <person name="Andrzejewski T.M."/>
            <person name="Davidsen T.M."/>
            <person name="Wayne K.J."/>
            <person name="Tettelin H."/>
            <person name="Glass J.I."/>
            <person name="Rusch D."/>
            <person name="Podicherti R."/>
            <person name="Tsui H.-C.T."/>
            <person name="Winkler M.E."/>
        </authorList>
    </citation>
    <scope>NUCLEOTIDE SEQUENCE</scope>
</reference>
<evidence type="ECO:0000256" key="5">
    <source>
        <dbReference type="ARBA" id="ARBA00023004"/>
    </source>
</evidence>
<evidence type="ECO:0000256" key="7">
    <source>
        <dbReference type="SAM" id="Phobius"/>
    </source>
</evidence>
<dbReference type="GO" id="GO:0009055">
    <property type="term" value="F:electron transfer activity"/>
    <property type="evidence" value="ECO:0007669"/>
    <property type="project" value="InterPro"/>
</dbReference>
<dbReference type="InterPro" id="IPR023155">
    <property type="entry name" value="Cyt_c-552/4"/>
</dbReference>
<dbReference type="InterPro" id="IPR009056">
    <property type="entry name" value="Cyt_c-like_dom"/>
</dbReference>
<proteinExistence type="predicted"/>
<feature type="domain" description="Cytochrome c" evidence="8">
    <location>
        <begin position="851"/>
        <end position="958"/>
    </location>
</feature>
<feature type="domain" description="Cytochrome c" evidence="8">
    <location>
        <begin position="467"/>
        <end position="561"/>
    </location>
</feature>
<dbReference type="Pfam" id="PF13435">
    <property type="entry name" value="Cytochrome_C554"/>
    <property type="match status" value="1"/>
</dbReference>
<dbReference type="PANTHER" id="PTHR37823:SF1">
    <property type="entry name" value="CYTOCHROME C-553-LIKE"/>
    <property type="match status" value="1"/>
</dbReference>
<keyword evidence="4" id="KW-0249">Electron transport</keyword>
<keyword evidence="5" id="KW-0408">Iron</keyword>
<dbReference type="EMBL" id="UINC01005739">
    <property type="protein sequence ID" value="SVA23250.1"/>
    <property type="molecule type" value="Genomic_DNA"/>
</dbReference>
<organism evidence="9">
    <name type="scientific">marine metagenome</name>
    <dbReference type="NCBI Taxonomy" id="408172"/>
    <lineage>
        <taxon>unclassified sequences</taxon>
        <taxon>metagenomes</taxon>
        <taxon>ecological metagenomes</taxon>
    </lineage>
</organism>
<evidence type="ECO:0000256" key="1">
    <source>
        <dbReference type="ARBA" id="ARBA00022448"/>
    </source>
</evidence>
<sequence length="959" mass="107572">MAKRKGVYARDIDKLNIIFAVVAIASFLSVVWMIWDDYSREWKLYQRQFQVVEQEVTQQQLANEQASIDQAELAQLTQQRDTAEQTLAGQEEQIGALETELGGIQTNLELANQEFRFARSVFDTQRWNYEESVQKNSGLSGAEANYKEAEVRLAETQAEEERLQIQADRIQGELDTLRQSLIEAEVGIGSTTREIDRLEARLDSLRFGLAYSIRNAPMLDALNPSQRIRQAVINDLRLDLNFADAPRVDRCQTCHLGADNEAYVNSSQPFTSHPNLDLYVADTAVHPAGEFGCSVCHQGKGLATSFYSAVHTPSNESEEHRWEEEHGWAHIELWEWPMRTVAETEASCLKCHIGDTWMPDAPTLEYGLSIIENVGCYACHQVDRFDDARNVGPSLEHVGVKTNSEWAYNWVMDPKSFRPNTPMPKFFNLANTSDDNWLGRNQVEADAIVAYIFDASTDVDLDEAPNGNSANGADIINSVGCLGCHIVEEPGTPDYPDDQPRFTGYRQQGPNLWGVGSKVNADWLYTWVKNPKHYWADTKMPNLRLSDREAADVTAFLMGLTNPNWDNPTTPSVDTALRNEVVLEYLKNTLTTPDAEAMLASMEDEEKRLYLGNQLIGRYGCYGCHLIEGFQERGRIGTSLSAWGSKSTSQIDFGYLDIPHERGAFLRAKLTSPRSVDDGKIKLPQEKARMPNFGLTPAEIEAVATATLGYTDEVILDIKKPTQTPRKVSMEAGRQIVNDYNCRACHIIEDRGGAIRAPIEALGIAAGQDRAVAAAYAPPNLNTEGAKTQPQWLYQFLNEPTEIRPWLNVRMPTFEFNDEQLNSLTAYFSALDDAAYPFDDKFTVAHEYPRTIVTAGRTLAQGQLQCFRCHVQDGVPPAGQAPDQWAPDLAMAAQRLRYEWIQDWIADPQSIFPGTKMPQYWQELDTPSFFTALNGSPVLDGNTRQQIEALAAYIMSIGQ</sequence>
<dbReference type="GO" id="GO:0020037">
    <property type="term" value="F:heme binding"/>
    <property type="evidence" value="ECO:0007669"/>
    <property type="project" value="InterPro"/>
</dbReference>